<dbReference type="SMART" id="SM00918">
    <property type="entry name" value="Lig_chan-Glu_bd"/>
    <property type="match status" value="1"/>
</dbReference>
<evidence type="ECO:0000313" key="22">
    <source>
        <dbReference type="Proteomes" id="UP000095300"/>
    </source>
</evidence>
<gene>
    <name evidence="21" type="primary">106091067</name>
</gene>
<keyword evidence="11" id="KW-0325">Glycoprotein</keyword>
<keyword evidence="13" id="KW-1071">Ligand-gated ion channel</keyword>
<dbReference type="InterPro" id="IPR015683">
    <property type="entry name" value="Ionotropic_Glu_rcpt"/>
</dbReference>
<feature type="region of interest" description="Disordered" evidence="16">
    <location>
        <begin position="869"/>
        <end position="938"/>
    </location>
</feature>
<dbReference type="SUPFAM" id="SSF53850">
    <property type="entry name" value="Periplasmic binding protein-like II"/>
    <property type="match status" value="1"/>
</dbReference>
<evidence type="ECO:0000256" key="7">
    <source>
        <dbReference type="ARBA" id="ARBA00023018"/>
    </source>
</evidence>
<evidence type="ECO:0000256" key="11">
    <source>
        <dbReference type="ARBA" id="ARBA00023180"/>
    </source>
</evidence>
<name>A0A1I8Q9F2_STOCA</name>
<dbReference type="VEuPathDB" id="VectorBase:SCAU015106"/>
<evidence type="ECO:0000256" key="5">
    <source>
        <dbReference type="ARBA" id="ARBA00022729"/>
    </source>
</evidence>
<dbReference type="GO" id="GO:0015276">
    <property type="term" value="F:ligand-gated monoatomic ion channel activity"/>
    <property type="evidence" value="ECO:0007669"/>
    <property type="project" value="InterPro"/>
</dbReference>
<dbReference type="SMART" id="SM00079">
    <property type="entry name" value="PBPe"/>
    <property type="match status" value="1"/>
</dbReference>
<dbReference type="FunFam" id="1.10.287.70:FF:000143">
    <property type="entry name" value="Probable glutamate receptor"/>
    <property type="match status" value="1"/>
</dbReference>
<dbReference type="GO" id="GO:0045211">
    <property type="term" value="C:postsynaptic membrane"/>
    <property type="evidence" value="ECO:0007669"/>
    <property type="project" value="UniProtKB-SubCell"/>
</dbReference>
<evidence type="ECO:0000256" key="14">
    <source>
        <dbReference type="ARBA" id="ARBA00023303"/>
    </source>
</evidence>
<evidence type="ECO:0000256" key="15">
    <source>
        <dbReference type="ARBA" id="ARBA00034104"/>
    </source>
</evidence>
<feature type="transmembrane region" description="Helical" evidence="17">
    <location>
        <begin position="590"/>
        <end position="611"/>
    </location>
</feature>
<keyword evidence="9 17" id="KW-0472">Membrane</keyword>
<evidence type="ECO:0000256" key="13">
    <source>
        <dbReference type="ARBA" id="ARBA00023286"/>
    </source>
</evidence>
<evidence type="ECO:0000256" key="6">
    <source>
        <dbReference type="ARBA" id="ARBA00022989"/>
    </source>
</evidence>
<feature type="compositionally biased region" description="Low complexity" evidence="16">
    <location>
        <begin position="869"/>
        <end position="891"/>
    </location>
</feature>
<dbReference type="InterPro" id="IPR001828">
    <property type="entry name" value="ANF_lig-bd_rcpt"/>
</dbReference>
<proteinExistence type="inferred from homology"/>
<keyword evidence="8" id="KW-0406">Ion transport</keyword>
<evidence type="ECO:0000256" key="1">
    <source>
        <dbReference type="ARBA" id="ARBA00008685"/>
    </source>
</evidence>
<dbReference type="Pfam" id="PF00060">
    <property type="entry name" value="Lig_chan"/>
    <property type="match status" value="1"/>
</dbReference>
<feature type="domain" description="Ionotropic glutamate receptor L-glutamate and glycine-binding" evidence="20">
    <location>
        <begin position="424"/>
        <end position="491"/>
    </location>
</feature>
<accession>A0A1I8Q9F2</accession>
<evidence type="ECO:0000256" key="18">
    <source>
        <dbReference type="SAM" id="SignalP"/>
    </source>
</evidence>
<evidence type="ECO:0000256" key="8">
    <source>
        <dbReference type="ARBA" id="ARBA00023065"/>
    </source>
</evidence>
<protein>
    <recommendedName>
        <fullName evidence="23">Glutamate receptor ionotropic, kainate 2-like</fullName>
    </recommendedName>
</protein>
<feature type="transmembrane region" description="Helical" evidence="17">
    <location>
        <begin position="813"/>
        <end position="835"/>
    </location>
</feature>
<keyword evidence="7" id="KW-0770">Synapse</keyword>
<dbReference type="AlphaFoldDB" id="A0A1I8Q9F2"/>
<dbReference type="Pfam" id="PF10613">
    <property type="entry name" value="Lig_chan-Glu_bd"/>
    <property type="match status" value="1"/>
</dbReference>
<dbReference type="EnsemblMetazoa" id="SCAU015106-RA">
    <property type="protein sequence ID" value="SCAU015106-PA"/>
    <property type="gene ID" value="SCAU015106"/>
</dbReference>
<keyword evidence="5 18" id="KW-0732">Signal</keyword>
<dbReference type="FunFam" id="3.40.190.10:FF:000060">
    <property type="entry name" value="Glutamate receptor ionotropic, kainate 1"/>
    <property type="match status" value="1"/>
</dbReference>
<dbReference type="SUPFAM" id="SSF53822">
    <property type="entry name" value="Periplasmic binding protein-like I"/>
    <property type="match status" value="1"/>
</dbReference>
<keyword evidence="2" id="KW-0813">Transport</keyword>
<dbReference type="Gene3D" id="3.40.50.2300">
    <property type="match status" value="2"/>
</dbReference>
<evidence type="ECO:0000256" key="12">
    <source>
        <dbReference type="ARBA" id="ARBA00023257"/>
    </source>
</evidence>
<dbReference type="Gene3D" id="3.40.190.10">
    <property type="entry name" value="Periplasmic binding protein-like II"/>
    <property type="match status" value="2"/>
</dbReference>
<dbReference type="CDD" id="cd13714">
    <property type="entry name" value="PBP2_iGluR_Kainate"/>
    <property type="match status" value="1"/>
</dbReference>
<evidence type="ECO:0000256" key="10">
    <source>
        <dbReference type="ARBA" id="ARBA00023170"/>
    </source>
</evidence>
<dbReference type="PANTHER" id="PTHR18966">
    <property type="entry name" value="IONOTROPIC GLUTAMATE RECEPTOR"/>
    <property type="match status" value="1"/>
</dbReference>
<evidence type="ECO:0000313" key="21">
    <source>
        <dbReference type="EnsemblMetazoa" id="SCAU015106-PA"/>
    </source>
</evidence>
<keyword evidence="22" id="KW-1185">Reference proteome</keyword>
<evidence type="ECO:0000259" key="20">
    <source>
        <dbReference type="SMART" id="SM00918"/>
    </source>
</evidence>
<feature type="transmembrane region" description="Helical" evidence="17">
    <location>
        <begin position="547"/>
        <end position="570"/>
    </location>
</feature>
<evidence type="ECO:0000259" key="19">
    <source>
        <dbReference type="SMART" id="SM00079"/>
    </source>
</evidence>
<dbReference type="KEGG" id="scac:106091067"/>
<keyword evidence="12" id="KW-0628">Postsynaptic cell membrane</keyword>
<feature type="compositionally biased region" description="Basic and acidic residues" evidence="16">
    <location>
        <begin position="904"/>
        <end position="913"/>
    </location>
</feature>
<sequence>MKPIVLLVLCFAIVNCQRNIEPIPKIKIGGIFYDYEFEIEEAFIKTIGVVNGLSEGEFKLEPVSKHLKDSDGSMVIEKYACDLLELGVAAIFGPSSKANSDIVSILSNVTGVPNLLFDAINEENEQQKAGHQLTLNVYPTQLILSKAYADIVHNFGWKKFNIVYDAEDENAPMRLQDILQLRDIHHEAVRVLKFRRGDDYQVLWKGIQGDKRVILDCPPELLVEVLEASIPFDLTGQFNHLFLTNLETPAGALEPLRNNETFTLNITAARLMGKDMENFLNTEFDPNNIDMPTRELLPDLIHDAIMLYFLALKEIASQYMIEEPPTYTCDTLDFNGETQRWRFGEYVNRVMRQIAPLNDTLFHHGRIQFDDAGYRTHFELEIYEPLDNYGLALWNTNGHISSEHVQTNISKKIVYRVATRLGAPYFMEKEEAVAANVTGNGRYYGYAVDLIDEISKEMNFEYVFVPVAGNGYGKYNKETKRWDGIIGELINNDAHMGICDLTITQARKEVVDFSVPFMTLGISILAYQKPVERKSWSAFLEPFQNEVWMYVMASILVISFLYFAISRITVGDWENPHPCNKDPDTVENRWNISNSFWITIGSIMTAGCDILPIHPTMRIFTTMFWIFAIILNNSYTANMAAFLTNSKMESSVNSIADLAGQAEIKFGTIEGGSTYSLFAESNETTYRLAFNRMQGADPPVYTKDNIEGVDRVLKNNGNYMFLMETTTLEYNTERNCKLKMLGDIFGEKHYAIAVPFGAEYRHSLNVAILRLAEKGILPNLKKKWWTNEDTPCEHEELAEKDTPDLTFDNVRGIFYTLYVGVFLAYIIGIIDFLIYSHQVAAEEGLSFKEAFIKEITFVLKFWNNKKPISAAGSSRSASRMSGGSDKSARSLSKSRKLSKSNKSSKSDKSDKSPDASQVEDAMERKSTKSLKSVVIKLK</sequence>
<comment type="similarity">
    <text evidence="1">Belongs to the glutamate-gated ion channel (TC 1.A.10.1) family.</text>
</comment>
<dbReference type="Proteomes" id="UP000095300">
    <property type="component" value="Unassembled WGS sequence"/>
</dbReference>
<organism evidence="21 22">
    <name type="scientific">Stomoxys calcitrans</name>
    <name type="common">Stable fly</name>
    <name type="synonym">Conops calcitrans</name>
    <dbReference type="NCBI Taxonomy" id="35570"/>
    <lineage>
        <taxon>Eukaryota</taxon>
        <taxon>Metazoa</taxon>
        <taxon>Ecdysozoa</taxon>
        <taxon>Arthropoda</taxon>
        <taxon>Hexapoda</taxon>
        <taxon>Insecta</taxon>
        <taxon>Pterygota</taxon>
        <taxon>Neoptera</taxon>
        <taxon>Endopterygota</taxon>
        <taxon>Diptera</taxon>
        <taxon>Brachycera</taxon>
        <taxon>Muscomorpha</taxon>
        <taxon>Muscoidea</taxon>
        <taxon>Muscidae</taxon>
        <taxon>Stomoxys</taxon>
    </lineage>
</organism>
<feature type="signal peptide" evidence="18">
    <location>
        <begin position="1"/>
        <end position="16"/>
    </location>
</feature>
<dbReference type="InterPro" id="IPR019594">
    <property type="entry name" value="Glu/Gly-bd"/>
</dbReference>
<dbReference type="InterPro" id="IPR028082">
    <property type="entry name" value="Peripla_BP_I"/>
</dbReference>
<evidence type="ECO:0000256" key="2">
    <source>
        <dbReference type="ARBA" id="ARBA00022448"/>
    </source>
</evidence>
<evidence type="ECO:0000256" key="16">
    <source>
        <dbReference type="SAM" id="MobiDB-lite"/>
    </source>
</evidence>
<keyword evidence="14" id="KW-0407">Ion channel</keyword>
<dbReference type="Pfam" id="PF01094">
    <property type="entry name" value="ANF_receptor"/>
    <property type="match status" value="1"/>
</dbReference>
<reference evidence="21" key="1">
    <citation type="submission" date="2020-05" db="UniProtKB">
        <authorList>
            <consortium name="EnsemblMetazoa"/>
        </authorList>
    </citation>
    <scope>IDENTIFICATION</scope>
    <source>
        <strain evidence="21">USDA</strain>
    </source>
</reference>
<dbReference type="FunFam" id="3.40.190.10:FF:000117">
    <property type="entry name" value="Glutamate receptor, ionotropic kainate"/>
    <property type="match status" value="1"/>
</dbReference>
<dbReference type="STRING" id="35570.A0A1I8Q9F2"/>
<feature type="domain" description="Ionotropic glutamate receptor C-terminal" evidence="19">
    <location>
        <begin position="414"/>
        <end position="787"/>
    </location>
</feature>
<evidence type="ECO:0000256" key="17">
    <source>
        <dbReference type="SAM" id="Phobius"/>
    </source>
</evidence>
<feature type="transmembrane region" description="Helical" evidence="17">
    <location>
        <begin position="623"/>
        <end position="643"/>
    </location>
</feature>
<evidence type="ECO:0000256" key="3">
    <source>
        <dbReference type="ARBA" id="ARBA00022475"/>
    </source>
</evidence>
<evidence type="ECO:0000256" key="9">
    <source>
        <dbReference type="ARBA" id="ARBA00023136"/>
    </source>
</evidence>
<keyword evidence="10" id="KW-0675">Receptor</keyword>
<evidence type="ECO:0000256" key="4">
    <source>
        <dbReference type="ARBA" id="ARBA00022692"/>
    </source>
</evidence>
<keyword evidence="4 17" id="KW-0812">Transmembrane</keyword>
<dbReference type="SUPFAM" id="SSF81324">
    <property type="entry name" value="Voltage-gated potassium channels"/>
    <property type="match status" value="1"/>
</dbReference>
<evidence type="ECO:0008006" key="23">
    <source>
        <dbReference type="Google" id="ProtNLM"/>
    </source>
</evidence>
<keyword evidence="3" id="KW-1003">Cell membrane</keyword>
<keyword evidence="6 17" id="KW-1133">Transmembrane helix</keyword>
<dbReference type="InterPro" id="IPR001320">
    <property type="entry name" value="Iontro_rcpt_C"/>
</dbReference>
<comment type="subcellular location">
    <subcellularLocation>
        <location evidence="15">Postsynaptic cell membrane</location>
        <topology evidence="15">Multi-pass membrane protein</topology>
    </subcellularLocation>
</comment>
<dbReference type="OrthoDB" id="5984008at2759"/>
<dbReference type="Gene3D" id="1.10.287.70">
    <property type="match status" value="1"/>
</dbReference>
<feature type="chain" id="PRO_5009327947" description="Glutamate receptor ionotropic, kainate 2-like" evidence="18">
    <location>
        <begin position="17"/>
        <end position="938"/>
    </location>
</feature>